<organism evidence="4 5">
    <name type="scientific">Zunongwangia pacifica</name>
    <dbReference type="NCBI Taxonomy" id="2911062"/>
    <lineage>
        <taxon>Bacteria</taxon>
        <taxon>Pseudomonadati</taxon>
        <taxon>Bacteroidota</taxon>
        <taxon>Flavobacteriia</taxon>
        <taxon>Flavobacteriales</taxon>
        <taxon>Flavobacteriaceae</taxon>
        <taxon>Zunongwangia</taxon>
    </lineage>
</organism>
<dbReference type="Gene3D" id="3.40.630.30">
    <property type="match status" value="1"/>
</dbReference>
<dbReference type="SUPFAM" id="SSF55729">
    <property type="entry name" value="Acyl-CoA N-acyltransferases (Nat)"/>
    <property type="match status" value="1"/>
</dbReference>
<dbReference type="Pfam" id="PF13673">
    <property type="entry name" value="Acetyltransf_10"/>
    <property type="match status" value="1"/>
</dbReference>
<dbReference type="RefSeq" id="WP_249603539.1">
    <property type="nucleotide sequence ID" value="NZ_JAKHSK010000062.1"/>
</dbReference>
<evidence type="ECO:0000313" key="4">
    <source>
        <dbReference type="EMBL" id="MCL6220863.1"/>
    </source>
</evidence>
<comment type="caution">
    <text evidence="4">The sequence shown here is derived from an EMBL/GenBank/DDBJ whole genome shotgun (WGS) entry which is preliminary data.</text>
</comment>
<protein>
    <submittedName>
        <fullName evidence="4">GNAT family N-acetyltransferase</fullName>
        <ecNumber evidence="4">2.3.1.-</ecNumber>
    </submittedName>
</protein>
<reference evidence="4" key="1">
    <citation type="submission" date="2022-01" db="EMBL/GenBank/DDBJ databases">
        <title>Genome sequencing of Zunongwangia sp. M21534 genome.</title>
        <authorList>
            <person name="Chen Y."/>
            <person name="Dong C."/>
            <person name="Shao Z."/>
        </authorList>
    </citation>
    <scope>NUCLEOTIDE SEQUENCE</scope>
    <source>
        <strain evidence="4">MCCC M21534</strain>
    </source>
</reference>
<dbReference type="InterPro" id="IPR000182">
    <property type="entry name" value="GNAT_dom"/>
</dbReference>
<dbReference type="EMBL" id="JAKHSK010000062">
    <property type="protein sequence ID" value="MCL6220863.1"/>
    <property type="molecule type" value="Genomic_DNA"/>
</dbReference>
<accession>A0A9X2CR40</accession>
<keyword evidence="2 4" id="KW-0012">Acyltransferase</keyword>
<dbReference type="GO" id="GO:0016747">
    <property type="term" value="F:acyltransferase activity, transferring groups other than amino-acyl groups"/>
    <property type="evidence" value="ECO:0007669"/>
    <property type="project" value="InterPro"/>
</dbReference>
<dbReference type="PROSITE" id="PS51186">
    <property type="entry name" value="GNAT"/>
    <property type="match status" value="1"/>
</dbReference>
<keyword evidence="1 4" id="KW-0808">Transferase</keyword>
<dbReference type="Proteomes" id="UP001139521">
    <property type="component" value="Unassembled WGS sequence"/>
</dbReference>
<evidence type="ECO:0000259" key="3">
    <source>
        <dbReference type="PROSITE" id="PS51186"/>
    </source>
</evidence>
<sequence length="155" mass="17683">MIEIFKVSKSDYPELIKVWEDSVRATHHFLKEDDIAYFKPLILNTYFDAVHLSCTKAENGKITGFIGCADKGIEMLFLAPEYRGQGIGKVLVEFAIAEFDIEKVDVNEDNEQALGFYTKMGFKVVERSEKDGLGKPYPILHMKLKNKIDNENNQS</sequence>
<dbReference type="EC" id="2.3.1.-" evidence="4"/>
<evidence type="ECO:0000256" key="1">
    <source>
        <dbReference type="ARBA" id="ARBA00022679"/>
    </source>
</evidence>
<dbReference type="InterPro" id="IPR016181">
    <property type="entry name" value="Acyl_CoA_acyltransferase"/>
</dbReference>
<evidence type="ECO:0000313" key="5">
    <source>
        <dbReference type="Proteomes" id="UP001139521"/>
    </source>
</evidence>
<dbReference type="CDD" id="cd04301">
    <property type="entry name" value="NAT_SF"/>
    <property type="match status" value="1"/>
</dbReference>
<dbReference type="PANTHER" id="PTHR43800:SF1">
    <property type="entry name" value="PEPTIDYL-LYSINE N-ACETYLTRANSFERASE YJAB"/>
    <property type="match status" value="1"/>
</dbReference>
<dbReference type="AlphaFoldDB" id="A0A9X2CR40"/>
<feature type="domain" description="N-acetyltransferase" evidence="3">
    <location>
        <begin position="2"/>
        <end position="147"/>
    </location>
</feature>
<dbReference type="PANTHER" id="PTHR43800">
    <property type="entry name" value="PEPTIDYL-LYSINE N-ACETYLTRANSFERASE YJAB"/>
    <property type="match status" value="1"/>
</dbReference>
<name>A0A9X2CR40_9FLAO</name>
<keyword evidence="5" id="KW-1185">Reference proteome</keyword>
<gene>
    <name evidence="4" type="ORF">L1967_21445</name>
</gene>
<proteinExistence type="predicted"/>
<evidence type="ECO:0000256" key="2">
    <source>
        <dbReference type="ARBA" id="ARBA00023315"/>
    </source>
</evidence>